<protein>
    <submittedName>
        <fullName evidence="7 8">2-succinylbenzoate--CoA ligase, putative</fullName>
        <ecNumber evidence="7">1.13.12.7</ecNumber>
    </submittedName>
</protein>
<evidence type="ECO:0000256" key="4">
    <source>
        <dbReference type="ARBA" id="ARBA00023140"/>
    </source>
</evidence>
<comment type="similarity">
    <text evidence="2">Belongs to the ATP-dependent AMP-binding enzyme family.</text>
</comment>
<dbReference type="InterPro" id="IPR000873">
    <property type="entry name" value="AMP-dep_synth/lig_dom"/>
</dbReference>
<keyword evidence="7" id="KW-0560">Oxidoreductase</keyword>
<dbReference type="OMA" id="TIHYLEC"/>
<dbReference type="Gene3D" id="3.30.300.30">
    <property type="match status" value="1"/>
</dbReference>
<reference evidence="8" key="3">
    <citation type="submission" date="2021-02" db="UniProtKB">
        <authorList>
            <consortium name="EnsemblMetazoa"/>
        </authorList>
    </citation>
    <scope>IDENTIFICATION</scope>
    <source>
        <strain evidence="8">USDA</strain>
    </source>
</reference>
<evidence type="ECO:0000313" key="8">
    <source>
        <dbReference type="EnsemblMetazoa" id="PHUM250610-PA"/>
    </source>
</evidence>
<dbReference type="InterPro" id="IPR042099">
    <property type="entry name" value="ANL_N_sf"/>
</dbReference>
<keyword evidence="9" id="KW-1185">Reference proteome</keyword>
<proteinExistence type="inferred from homology"/>
<dbReference type="PANTHER" id="PTHR24096">
    <property type="entry name" value="LONG-CHAIN-FATTY-ACID--COA LIGASE"/>
    <property type="match status" value="1"/>
</dbReference>
<dbReference type="AlphaFoldDB" id="E0VJU2"/>
<dbReference type="Gene3D" id="3.40.50.12780">
    <property type="entry name" value="N-terminal domain of ligase-like"/>
    <property type="match status" value="1"/>
</dbReference>
<evidence type="ECO:0000259" key="6">
    <source>
        <dbReference type="Pfam" id="PF00501"/>
    </source>
</evidence>
<dbReference type="EMBL" id="AAZO01002904">
    <property type="status" value="NOT_ANNOTATED_CDS"/>
    <property type="molecule type" value="Genomic_DNA"/>
</dbReference>
<reference evidence="7" key="2">
    <citation type="submission" date="2007-04" db="EMBL/GenBank/DDBJ databases">
        <title>The genome of the human body louse.</title>
        <authorList>
            <consortium name="The Human Body Louse Genome Consortium"/>
            <person name="Kirkness E."/>
            <person name="Walenz B."/>
            <person name="Hass B."/>
            <person name="Bruggner R."/>
            <person name="Strausberg R."/>
        </authorList>
    </citation>
    <scope>NUCLEOTIDE SEQUENCE</scope>
    <source>
        <strain evidence="7">USDA</strain>
    </source>
</reference>
<dbReference type="InterPro" id="IPR045851">
    <property type="entry name" value="AMP-bd_C_sf"/>
</dbReference>
<dbReference type="STRING" id="121224.E0VJU2"/>
<comment type="subcellular location">
    <subcellularLocation>
        <location evidence="1">Peroxisome</location>
    </subcellularLocation>
</comment>
<dbReference type="eggNOG" id="KOG1176">
    <property type="taxonomic scope" value="Eukaryota"/>
</dbReference>
<evidence type="ECO:0000313" key="9">
    <source>
        <dbReference type="Proteomes" id="UP000009046"/>
    </source>
</evidence>
<dbReference type="GO" id="GO:0016491">
    <property type="term" value="F:oxidoreductase activity"/>
    <property type="evidence" value="ECO:0007669"/>
    <property type="project" value="UniProtKB-KW"/>
</dbReference>
<gene>
    <name evidence="8" type="primary">8235039</name>
    <name evidence="7" type="ORF">Phum_PHUM250610</name>
</gene>
<accession>E0VJU2</accession>
<feature type="domain" description="AMP-dependent synthetase/ligase" evidence="6">
    <location>
        <begin position="34"/>
        <end position="186"/>
    </location>
</feature>
<dbReference type="InParanoid" id="E0VJU2"/>
<sequence length="264" mass="29828">MSFVVPADQLDIQKVSHYPIILFCITKFGSQFLSKKLLFTSPLFWISNFILTIMSCIFGQTRIVPKSTNTIHYLECIEKYQPEFTAFSPSSLLFLVDHPDFDKFNLKSLKLIFSKWKNVHILQGYGMTEFGGGITSPNFGNATSSVGKVLPNTSIKIVDPSSGKILGPNEIGECRVKADRVMIGYYNNEKATKESFDDDGWFKTGDLMYYDDNKLLYVVGRIKETVKYQNYQISLAEIENFIISLPGVKDAAIVPIPPMDQIII</sequence>
<organism>
    <name type="scientific">Pediculus humanus subsp. corporis</name>
    <name type="common">Body louse</name>
    <dbReference type="NCBI Taxonomy" id="121224"/>
    <lineage>
        <taxon>Eukaryota</taxon>
        <taxon>Metazoa</taxon>
        <taxon>Ecdysozoa</taxon>
        <taxon>Arthropoda</taxon>
        <taxon>Hexapoda</taxon>
        <taxon>Insecta</taxon>
        <taxon>Pterygota</taxon>
        <taxon>Neoptera</taxon>
        <taxon>Paraneoptera</taxon>
        <taxon>Psocodea</taxon>
        <taxon>Troctomorpha</taxon>
        <taxon>Phthiraptera</taxon>
        <taxon>Anoplura</taxon>
        <taxon>Pediculidae</taxon>
        <taxon>Pediculus</taxon>
    </lineage>
</organism>
<name>E0VJU2_PEDHC</name>
<evidence type="ECO:0000313" key="7">
    <source>
        <dbReference type="EMBL" id="EEB13648.1"/>
    </source>
</evidence>
<dbReference type="EC" id="1.13.12.7" evidence="7"/>
<dbReference type="OrthoDB" id="10253869at2759"/>
<feature type="transmembrane region" description="Helical" evidence="5">
    <location>
        <begin position="37"/>
        <end position="58"/>
    </location>
</feature>
<keyword evidence="5" id="KW-0472">Membrane</keyword>
<reference evidence="7" key="1">
    <citation type="submission" date="2007-04" db="EMBL/GenBank/DDBJ databases">
        <title>Annotation of Pediculus humanus corporis strain USDA.</title>
        <authorList>
            <person name="Kirkness E."/>
            <person name="Hannick L."/>
            <person name="Hass B."/>
            <person name="Bruggner R."/>
            <person name="Lawson D."/>
            <person name="Bidwell S."/>
            <person name="Joardar V."/>
            <person name="Caler E."/>
            <person name="Walenz B."/>
            <person name="Inman J."/>
            <person name="Schobel S."/>
            <person name="Galinsky K."/>
            <person name="Amedeo P."/>
            <person name="Strausberg R."/>
        </authorList>
    </citation>
    <scope>NUCLEOTIDE SEQUENCE</scope>
    <source>
        <strain evidence="7">USDA</strain>
    </source>
</reference>
<dbReference type="EMBL" id="DS235227">
    <property type="protein sequence ID" value="EEB13648.1"/>
    <property type="molecule type" value="Genomic_DNA"/>
</dbReference>
<keyword evidence="5" id="KW-0812">Transmembrane</keyword>
<dbReference type="PANTHER" id="PTHR24096:SF149">
    <property type="entry name" value="AMP-BINDING DOMAIN-CONTAINING PROTEIN-RELATED"/>
    <property type="match status" value="1"/>
</dbReference>
<dbReference type="VEuPathDB" id="VectorBase:PHUM250610"/>
<dbReference type="HOGENOM" id="CLU_000022_17_0_1"/>
<dbReference type="EnsemblMetazoa" id="PHUM250610-RA">
    <property type="protein sequence ID" value="PHUM250610-PA"/>
    <property type="gene ID" value="PHUM250610"/>
</dbReference>
<dbReference type="Pfam" id="PF00501">
    <property type="entry name" value="AMP-binding"/>
    <property type="match status" value="1"/>
</dbReference>
<evidence type="ECO:0000256" key="5">
    <source>
        <dbReference type="SAM" id="Phobius"/>
    </source>
</evidence>
<dbReference type="Proteomes" id="UP000009046">
    <property type="component" value="Unassembled WGS sequence"/>
</dbReference>
<evidence type="ECO:0000256" key="3">
    <source>
        <dbReference type="ARBA" id="ARBA00022598"/>
    </source>
</evidence>
<evidence type="ECO:0000256" key="1">
    <source>
        <dbReference type="ARBA" id="ARBA00004275"/>
    </source>
</evidence>
<dbReference type="RefSeq" id="XP_002426386.1">
    <property type="nucleotide sequence ID" value="XM_002426341.1"/>
</dbReference>
<dbReference type="CTD" id="8235039"/>
<dbReference type="KEGG" id="phu:Phum_PHUM250610"/>
<evidence type="ECO:0000256" key="2">
    <source>
        <dbReference type="ARBA" id="ARBA00006432"/>
    </source>
</evidence>
<keyword evidence="4" id="KW-0576">Peroxisome</keyword>
<keyword evidence="5" id="KW-1133">Transmembrane helix</keyword>
<dbReference type="GeneID" id="8235039"/>
<dbReference type="GO" id="GO:0005777">
    <property type="term" value="C:peroxisome"/>
    <property type="evidence" value="ECO:0007669"/>
    <property type="project" value="UniProtKB-SubCell"/>
</dbReference>
<dbReference type="SUPFAM" id="SSF56801">
    <property type="entry name" value="Acetyl-CoA synthetase-like"/>
    <property type="match status" value="1"/>
</dbReference>
<dbReference type="GO" id="GO:0016405">
    <property type="term" value="F:CoA-ligase activity"/>
    <property type="evidence" value="ECO:0007669"/>
    <property type="project" value="TreeGrafter"/>
</dbReference>
<keyword evidence="3 7" id="KW-0436">Ligase</keyword>